<sequence>MPRRSSPPCRCARCTCRIAGVAVLVGLLCQGPGAFSVSGCLRPQTQSATTPLPAREEPPPPPTLRRAFAGGHEGAPVAKAVAAGAIAAFVQAALFAITEPIMNRVGVRRTSLREAVKQVDVGMMLRHFQTTLPTSLIKQPLNEGLLAAMRATGWSDGVQGLVLGILYPTLTLPLTNFRMRKSLNETYNLADLYKAYWPTLVRDVVGQQARTRVSSFCVHTLGWARQSPAAMAFSMFMTCVISSPFNELRNFYMKRGDMTWKEFFQLKRCVRSTAVGACNFGLALWAGYWIVPKLTRFLQLVAQHWGL</sequence>
<dbReference type="EMBL" id="LSRX01000432">
    <property type="protein sequence ID" value="OLP97453.1"/>
    <property type="molecule type" value="Genomic_DNA"/>
</dbReference>
<evidence type="ECO:0000313" key="1">
    <source>
        <dbReference type="EMBL" id="OLP97453.1"/>
    </source>
</evidence>
<evidence type="ECO:0000313" key="2">
    <source>
        <dbReference type="Proteomes" id="UP000186817"/>
    </source>
</evidence>
<comment type="caution">
    <text evidence="1">The sequence shown here is derived from an EMBL/GenBank/DDBJ whole genome shotgun (WGS) entry which is preliminary data.</text>
</comment>
<dbReference type="OMA" id="CTCRIAG"/>
<keyword evidence="2" id="KW-1185">Reference proteome</keyword>
<dbReference type="Proteomes" id="UP000186817">
    <property type="component" value="Unassembled WGS sequence"/>
</dbReference>
<dbReference type="AlphaFoldDB" id="A0A1Q9DQK3"/>
<reference evidence="1 2" key="1">
    <citation type="submission" date="2016-02" db="EMBL/GenBank/DDBJ databases">
        <title>Genome analysis of coral dinoflagellate symbionts highlights evolutionary adaptations to a symbiotic lifestyle.</title>
        <authorList>
            <person name="Aranda M."/>
            <person name="Li Y."/>
            <person name="Liew Y.J."/>
            <person name="Baumgarten S."/>
            <person name="Simakov O."/>
            <person name="Wilson M."/>
            <person name="Piel J."/>
            <person name="Ashoor H."/>
            <person name="Bougouffa S."/>
            <person name="Bajic V.B."/>
            <person name="Ryu T."/>
            <person name="Ravasi T."/>
            <person name="Bayer T."/>
            <person name="Micklem G."/>
            <person name="Kim H."/>
            <person name="Bhak J."/>
            <person name="Lajeunesse T.C."/>
            <person name="Voolstra C.R."/>
        </authorList>
    </citation>
    <scope>NUCLEOTIDE SEQUENCE [LARGE SCALE GENOMIC DNA]</scope>
    <source>
        <strain evidence="1 2">CCMP2467</strain>
    </source>
</reference>
<name>A0A1Q9DQK3_SYMMI</name>
<dbReference type="OrthoDB" id="428708at2759"/>
<gene>
    <name evidence="1" type="ORF">AK812_SmicGene20218</name>
</gene>
<protein>
    <submittedName>
        <fullName evidence="1">Uncharacterized protein</fullName>
    </submittedName>
</protein>
<organism evidence="1 2">
    <name type="scientific">Symbiodinium microadriaticum</name>
    <name type="common">Dinoflagellate</name>
    <name type="synonym">Zooxanthella microadriatica</name>
    <dbReference type="NCBI Taxonomy" id="2951"/>
    <lineage>
        <taxon>Eukaryota</taxon>
        <taxon>Sar</taxon>
        <taxon>Alveolata</taxon>
        <taxon>Dinophyceae</taxon>
        <taxon>Suessiales</taxon>
        <taxon>Symbiodiniaceae</taxon>
        <taxon>Symbiodinium</taxon>
    </lineage>
</organism>
<proteinExistence type="predicted"/>
<accession>A0A1Q9DQK3</accession>